<reference evidence="1" key="1">
    <citation type="submission" date="2014-09" db="EMBL/GenBank/DDBJ databases">
        <title>Genome sequence of the luminous mushroom Mycena chlorophos for searching fungal bioluminescence genes.</title>
        <authorList>
            <person name="Tanaka Y."/>
            <person name="Kasuga D."/>
            <person name="Oba Y."/>
            <person name="Hase S."/>
            <person name="Sato K."/>
            <person name="Oba Y."/>
            <person name="Sakakibara Y."/>
        </authorList>
    </citation>
    <scope>NUCLEOTIDE SEQUENCE</scope>
</reference>
<sequence>MAQQTLSYPHGLSVDSGVANSEIVTLDQARVHGPPYPNEATAALVPSLLNAEDATSLVVSVLHAILDWLSRLQRGSLRLPGPTDIATVLRPPFILDFSVVDAYAAEEPILPPAPPVLDELLANWHSSLSAKVQDDIISTMEYKEQGNRVLQQLDALGSDILARGIVQDTDPEVPEESTQSSTATMSELVANIEITNDLLGSPVADLFSFWDAMVQAFVLHPKDDVIQDDVDQPEVSASDGESFHWEKRQLRAAIISDSPARKESAWRIVRGLEPMARKHRSTYGAFLCSGAPLLLRWDRSLVQLTRRYLLSLQVVQGHPSLVAQLFLAIAYRGVADFVELVKEWTEDVMY</sequence>
<dbReference type="Proteomes" id="UP000815677">
    <property type="component" value="Unassembled WGS sequence"/>
</dbReference>
<gene>
    <name evidence="1" type="ORF">MCHLO_14460</name>
</gene>
<organism evidence="1 2">
    <name type="scientific">Mycena chlorophos</name>
    <name type="common">Agaric fungus</name>
    <name type="synonym">Agaricus chlorophos</name>
    <dbReference type="NCBI Taxonomy" id="658473"/>
    <lineage>
        <taxon>Eukaryota</taxon>
        <taxon>Fungi</taxon>
        <taxon>Dikarya</taxon>
        <taxon>Basidiomycota</taxon>
        <taxon>Agaricomycotina</taxon>
        <taxon>Agaricomycetes</taxon>
        <taxon>Agaricomycetidae</taxon>
        <taxon>Agaricales</taxon>
        <taxon>Marasmiineae</taxon>
        <taxon>Mycenaceae</taxon>
        <taxon>Mycena</taxon>
    </lineage>
</organism>
<evidence type="ECO:0000313" key="1">
    <source>
        <dbReference type="EMBL" id="GAT57979.1"/>
    </source>
</evidence>
<name>A0ABQ0M3W0_MYCCL</name>
<evidence type="ECO:0008006" key="3">
    <source>
        <dbReference type="Google" id="ProtNLM"/>
    </source>
</evidence>
<evidence type="ECO:0000313" key="2">
    <source>
        <dbReference type="Proteomes" id="UP000815677"/>
    </source>
</evidence>
<dbReference type="EMBL" id="DF849532">
    <property type="protein sequence ID" value="GAT57979.1"/>
    <property type="molecule type" value="Genomic_DNA"/>
</dbReference>
<keyword evidence="2" id="KW-1185">Reference proteome</keyword>
<protein>
    <recommendedName>
        <fullName evidence="3">Rab3 GTPase-activating protein catalytic subunit</fullName>
    </recommendedName>
</protein>
<accession>A0ABQ0M3W0</accession>
<proteinExistence type="predicted"/>